<feature type="DNA-binding region" description="H-T-H motif" evidence="3">
    <location>
        <begin position="35"/>
        <end position="54"/>
    </location>
</feature>
<dbReference type="Gene3D" id="1.10.357.10">
    <property type="entry name" value="Tetracycline Repressor, domain 2"/>
    <property type="match status" value="1"/>
</dbReference>
<dbReference type="InterPro" id="IPR039532">
    <property type="entry name" value="TetR_C_Firmicutes"/>
</dbReference>
<evidence type="ECO:0000256" key="3">
    <source>
        <dbReference type="PROSITE-ProRule" id="PRU00335"/>
    </source>
</evidence>
<keyword evidence="1" id="KW-0678">Repressor</keyword>
<dbReference type="AlphaFoldDB" id="A0A3N9UWM4"/>
<sequence length="193" mass="22642">MSSAQPLDRRTKKTKQHLRNALASLIQETDFQSITVQDITERADINRATFYSHYRDKYDFVEKIAEEILGEFKDILNTEGSTSSHLSSTYQLNLSIFMHIKKYNIFYKTIFSRKGSSKFLMQLLDILNASIDRRRTLKHTYGNERVVPTDIVNSFIASAYIGVIKNWIDHEMPYPPEYIAEKLTYLLERKMQE</sequence>
<dbReference type="PROSITE" id="PS50977">
    <property type="entry name" value="HTH_TETR_2"/>
    <property type="match status" value="1"/>
</dbReference>
<keyword evidence="6" id="KW-1185">Reference proteome</keyword>
<dbReference type="RefSeq" id="WP_124761932.1">
    <property type="nucleotide sequence ID" value="NZ_JAFBDY010000001.1"/>
</dbReference>
<feature type="domain" description="HTH tetR-type" evidence="4">
    <location>
        <begin position="12"/>
        <end position="72"/>
    </location>
</feature>
<evidence type="ECO:0000256" key="1">
    <source>
        <dbReference type="ARBA" id="ARBA00022491"/>
    </source>
</evidence>
<dbReference type="PANTHER" id="PTHR43479:SF23">
    <property type="entry name" value="HTH TETR-TYPE DOMAIN-CONTAINING PROTEIN"/>
    <property type="match status" value="1"/>
</dbReference>
<evidence type="ECO:0000259" key="4">
    <source>
        <dbReference type="PROSITE" id="PS50977"/>
    </source>
</evidence>
<comment type="caution">
    <text evidence="5">The sequence shown here is derived from an EMBL/GenBank/DDBJ whole genome shotgun (WGS) entry which is preliminary data.</text>
</comment>
<dbReference type="EMBL" id="RRCT01000001">
    <property type="protein sequence ID" value="RQW76266.1"/>
    <property type="molecule type" value="Genomic_DNA"/>
</dbReference>
<dbReference type="GO" id="GO:0003677">
    <property type="term" value="F:DNA binding"/>
    <property type="evidence" value="ECO:0007669"/>
    <property type="project" value="UniProtKB-UniRule"/>
</dbReference>
<organism evidence="5 6">
    <name type="scientific">Lysinibacillus composti</name>
    <dbReference type="NCBI Taxonomy" id="720633"/>
    <lineage>
        <taxon>Bacteria</taxon>
        <taxon>Bacillati</taxon>
        <taxon>Bacillota</taxon>
        <taxon>Bacilli</taxon>
        <taxon>Bacillales</taxon>
        <taxon>Bacillaceae</taxon>
        <taxon>Lysinibacillus</taxon>
    </lineage>
</organism>
<dbReference type="InterPro" id="IPR050624">
    <property type="entry name" value="HTH-type_Tx_Regulator"/>
</dbReference>
<dbReference type="InterPro" id="IPR009057">
    <property type="entry name" value="Homeodomain-like_sf"/>
</dbReference>
<evidence type="ECO:0000256" key="2">
    <source>
        <dbReference type="ARBA" id="ARBA00023125"/>
    </source>
</evidence>
<dbReference type="Pfam" id="PF14278">
    <property type="entry name" value="TetR_C_8"/>
    <property type="match status" value="1"/>
</dbReference>
<name>A0A3N9UWM4_9BACI</name>
<evidence type="ECO:0000313" key="6">
    <source>
        <dbReference type="Proteomes" id="UP000274033"/>
    </source>
</evidence>
<dbReference type="OrthoDB" id="9810250at2"/>
<dbReference type="PANTHER" id="PTHR43479">
    <property type="entry name" value="ACREF/ENVCD OPERON REPRESSOR-RELATED"/>
    <property type="match status" value="1"/>
</dbReference>
<dbReference type="SUPFAM" id="SSF46689">
    <property type="entry name" value="Homeodomain-like"/>
    <property type="match status" value="1"/>
</dbReference>
<reference evidence="5 6" key="1">
    <citation type="journal article" date="2013" name="J. Microbiol.">
        <title>Lysinibacillus chungkukjangi sp. nov., isolated from Chungkukjang, Korean fermented soybean food.</title>
        <authorList>
            <person name="Kim S.J."/>
            <person name="Jang Y.H."/>
            <person name="Hamada M."/>
            <person name="Ahn J.H."/>
            <person name="Weon H.Y."/>
            <person name="Suzuki K."/>
            <person name="Whang K.S."/>
            <person name="Kwon S.W."/>
        </authorList>
    </citation>
    <scope>NUCLEOTIDE SEQUENCE [LARGE SCALE GENOMIC DNA]</scope>
    <source>
        <strain evidence="5 6">MCCC 1A12701</strain>
    </source>
</reference>
<accession>A0A3N9UWM4</accession>
<keyword evidence="2 3" id="KW-0238">DNA-binding</keyword>
<dbReference type="Pfam" id="PF00440">
    <property type="entry name" value="TetR_N"/>
    <property type="match status" value="1"/>
</dbReference>
<gene>
    <name evidence="5" type="ORF">EBB45_01585</name>
</gene>
<evidence type="ECO:0000313" key="5">
    <source>
        <dbReference type="EMBL" id="RQW76266.1"/>
    </source>
</evidence>
<dbReference type="InterPro" id="IPR001647">
    <property type="entry name" value="HTH_TetR"/>
</dbReference>
<proteinExistence type="predicted"/>
<dbReference type="Proteomes" id="UP000274033">
    <property type="component" value="Unassembled WGS sequence"/>
</dbReference>
<protein>
    <submittedName>
        <fullName evidence="5">TetR/AcrR family transcriptional regulator</fullName>
    </submittedName>
</protein>